<dbReference type="InterPro" id="IPR033717">
    <property type="entry name" value="UDPK"/>
</dbReference>
<keyword evidence="9" id="KW-0067">ATP-binding</keyword>
<gene>
    <name evidence="16" type="ORF">GCM10023149_18860</name>
</gene>
<evidence type="ECO:0000256" key="7">
    <source>
        <dbReference type="ARBA" id="ARBA00022741"/>
    </source>
</evidence>
<evidence type="ECO:0000313" key="17">
    <source>
        <dbReference type="Proteomes" id="UP001500582"/>
    </source>
</evidence>
<dbReference type="InterPro" id="IPR036945">
    <property type="entry name" value="DAGK_sf"/>
</dbReference>
<comment type="similarity">
    <text evidence="2">Belongs to the bacterial diacylglycerol kinase family.</text>
</comment>
<dbReference type="Proteomes" id="UP001500582">
    <property type="component" value="Unassembled WGS sequence"/>
</dbReference>
<comment type="subcellular location">
    <subcellularLocation>
        <location evidence="1">Cell membrane</location>
        <topology evidence="1">Multi-pass membrane protein</topology>
    </subcellularLocation>
</comment>
<keyword evidence="8 16" id="KW-0418">Kinase</keyword>
<evidence type="ECO:0000313" key="16">
    <source>
        <dbReference type="EMBL" id="GAA4319895.1"/>
    </source>
</evidence>
<keyword evidence="6 15" id="KW-0812">Transmembrane</keyword>
<keyword evidence="10 15" id="KW-1133">Transmembrane helix</keyword>
<reference evidence="17" key="1">
    <citation type="journal article" date="2019" name="Int. J. Syst. Evol. Microbiol.">
        <title>The Global Catalogue of Microorganisms (GCM) 10K type strain sequencing project: providing services to taxonomists for standard genome sequencing and annotation.</title>
        <authorList>
            <consortium name="The Broad Institute Genomics Platform"/>
            <consortium name="The Broad Institute Genome Sequencing Center for Infectious Disease"/>
            <person name="Wu L."/>
            <person name="Ma J."/>
        </authorList>
    </citation>
    <scope>NUCLEOTIDE SEQUENCE [LARGE SCALE GENOMIC DNA]</scope>
    <source>
        <strain evidence="17">JCM 17705</strain>
    </source>
</reference>
<name>A0ABP8G9D4_9SPHI</name>
<dbReference type="PANTHER" id="PTHR34299">
    <property type="entry name" value="DIACYLGLYCEROL KINASE"/>
    <property type="match status" value="1"/>
</dbReference>
<keyword evidence="12 15" id="KW-0472">Membrane</keyword>
<dbReference type="PANTHER" id="PTHR34299:SF1">
    <property type="entry name" value="DIACYLGLYCEROL KINASE"/>
    <property type="match status" value="1"/>
</dbReference>
<evidence type="ECO:0000256" key="2">
    <source>
        <dbReference type="ARBA" id="ARBA00005967"/>
    </source>
</evidence>
<evidence type="ECO:0000256" key="8">
    <source>
        <dbReference type="ARBA" id="ARBA00022777"/>
    </source>
</evidence>
<dbReference type="GO" id="GO:0016301">
    <property type="term" value="F:kinase activity"/>
    <property type="evidence" value="ECO:0007669"/>
    <property type="project" value="UniProtKB-KW"/>
</dbReference>
<dbReference type="Gene3D" id="1.10.287.3610">
    <property type="match status" value="1"/>
</dbReference>
<proteinExistence type="inferred from homology"/>
<dbReference type="CDD" id="cd14265">
    <property type="entry name" value="UDPK_IM_like"/>
    <property type="match status" value="1"/>
</dbReference>
<feature type="transmembrane region" description="Helical" evidence="15">
    <location>
        <begin position="90"/>
        <end position="111"/>
    </location>
</feature>
<organism evidence="16 17">
    <name type="scientific">Mucilaginibacter gynuensis</name>
    <dbReference type="NCBI Taxonomy" id="1302236"/>
    <lineage>
        <taxon>Bacteria</taxon>
        <taxon>Pseudomonadati</taxon>
        <taxon>Bacteroidota</taxon>
        <taxon>Sphingobacteriia</taxon>
        <taxon>Sphingobacteriales</taxon>
        <taxon>Sphingobacteriaceae</taxon>
        <taxon>Mucilaginibacter</taxon>
    </lineage>
</organism>
<keyword evidence="17" id="KW-1185">Reference proteome</keyword>
<evidence type="ECO:0000256" key="14">
    <source>
        <dbReference type="ARBA" id="ARBA00023264"/>
    </source>
</evidence>
<feature type="transmembrane region" description="Helical" evidence="15">
    <location>
        <begin position="23"/>
        <end position="43"/>
    </location>
</feature>
<evidence type="ECO:0000256" key="11">
    <source>
        <dbReference type="ARBA" id="ARBA00023098"/>
    </source>
</evidence>
<dbReference type="InterPro" id="IPR000829">
    <property type="entry name" value="DAGK"/>
</dbReference>
<keyword evidence="7" id="KW-0547">Nucleotide-binding</keyword>
<keyword evidence="4" id="KW-0444">Lipid biosynthesis</keyword>
<keyword evidence="5" id="KW-0808">Transferase</keyword>
<comment type="caution">
    <text evidence="16">The sequence shown here is derived from an EMBL/GenBank/DDBJ whole genome shotgun (WGS) entry which is preliminary data.</text>
</comment>
<accession>A0ABP8G9D4</accession>
<dbReference type="Pfam" id="PF01219">
    <property type="entry name" value="DAGK_prokar"/>
    <property type="match status" value="1"/>
</dbReference>
<evidence type="ECO:0000256" key="9">
    <source>
        <dbReference type="ARBA" id="ARBA00022840"/>
    </source>
</evidence>
<evidence type="ECO:0000256" key="13">
    <source>
        <dbReference type="ARBA" id="ARBA00023209"/>
    </source>
</evidence>
<keyword evidence="3" id="KW-1003">Cell membrane</keyword>
<evidence type="ECO:0000256" key="1">
    <source>
        <dbReference type="ARBA" id="ARBA00004651"/>
    </source>
</evidence>
<feature type="transmembrane region" description="Helical" evidence="15">
    <location>
        <begin position="49"/>
        <end position="69"/>
    </location>
</feature>
<evidence type="ECO:0000256" key="15">
    <source>
        <dbReference type="SAM" id="Phobius"/>
    </source>
</evidence>
<keyword evidence="14" id="KW-1208">Phospholipid metabolism</keyword>
<keyword evidence="11" id="KW-0443">Lipid metabolism</keyword>
<protein>
    <submittedName>
        <fullName evidence="16">Diacylglycerol kinase family protein</fullName>
    </submittedName>
</protein>
<dbReference type="EMBL" id="BAABFT010000004">
    <property type="protein sequence ID" value="GAA4319895.1"/>
    <property type="molecule type" value="Genomic_DNA"/>
</dbReference>
<evidence type="ECO:0000256" key="12">
    <source>
        <dbReference type="ARBA" id="ARBA00023136"/>
    </source>
</evidence>
<keyword evidence="13" id="KW-0594">Phospholipid biosynthesis</keyword>
<evidence type="ECO:0000256" key="5">
    <source>
        <dbReference type="ARBA" id="ARBA00022679"/>
    </source>
</evidence>
<sequence length="122" mass="13434">MKKVIRSFGYAFKGIGYAFKTQLNFRIHSVATLIAAAMGFWLRISTAEWLWIILCIAIVLLTELLNTAIETLTDLVSPQYNEKAGHVKDVSAAAVVVSAVFALIVGMMIFLPKLCLLFCHAA</sequence>
<evidence type="ECO:0000256" key="6">
    <source>
        <dbReference type="ARBA" id="ARBA00022692"/>
    </source>
</evidence>
<evidence type="ECO:0000256" key="3">
    <source>
        <dbReference type="ARBA" id="ARBA00022475"/>
    </source>
</evidence>
<evidence type="ECO:0000256" key="10">
    <source>
        <dbReference type="ARBA" id="ARBA00022989"/>
    </source>
</evidence>
<evidence type="ECO:0000256" key="4">
    <source>
        <dbReference type="ARBA" id="ARBA00022516"/>
    </source>
</evidence>
<dbReference type="RefSeq" id="WP_345210799.1">
    <property type="nucleotide sequence ID" value="NZ_BAABFT010000004.1"/>
</dbReference>